<keyword evidence="2" id="KW-0812">Transmembrane</keyword>
<evidence type="ECO:0000256" key="2">
    <source>
        <dbReference type="SAM" id="Phobius"/>
    </source>
</evidence>
<feature type="region of interest" description="Disordered" evidence="1">
    <location>
        <begin position="70"/>
        <end position="115"/>
    </location>
</feature>
<comment type="caution">
    <text evidence="3">The sequence shown here is derived from an EMBL/GenBank/DDBJ whole genome shotgun (WGS) entry which is preliminary data.</text>
</comment>
<organism evidence="3 4">
    <name type="scientific">Linum tenue</name>
    <dbReference type="NCBI Taxonomy" id="586396"/>
    <lineage>
        <taxon>Eukaryota</taxon>
        <taxon>Viridiplantae</taxon>
        <taxon>Streptophyta</taxon>
        <taxon>Embryophyta</taxon>
        <taxon>Tracheophyta</taxon>
        <taxon>Spermatophyta</taxon>
        <taxon>Magnoliopsida</taxon>
        <taxon>eudicotyledons</taxon>
        <taxon>Gunneridae</taxon>
        <taxon>Pentapetalae</taxon>
        <taxon>rosids</taxon>
        <taxon>fabids</taxon>
        <taxon>Malpighiales</taxon>
        <taxon>Linaceae</taxon>
        <taxon>Linum</taxon>
    </lineage>
</organism>
<dbReference type="AlphaFoldDB" id="A0AAV0LAZ3"/>
<evidence type="ECO:0000256" key="1">
    <source>
        <dbReference type="SAM" id="MobiDB-lite"/>
    </source>
</evidence>
<accession>A0AAV0LAZ3</accession>
<dbReference type="Proteomes" id="UP001154282">
    <property type="component" value="Unassembled WGS sequence"/>
</dbReference>
<dbReference type="EMBL" id="CAMGYJ010000006">
    <property type="protein sequence ID" value="CAI0431451.1"/>
    <property type="molecule type" value="Genomic_DNA"/>
</dbReference>
<keyword evidence="2" id="KW-0472">Membrane</keyword>
<proteinExistence type="predicted"/>
<name>A0AAV0LAZ3_9ROSI</name>
<protein>
    <submittedName>
        <fullName evidence="3">Uncharacterized protein</fullName>
    </submittedName>
</protein>
<feature type="transmembrane region" description="Helical" evidence="2">
    <location>
        <begin position="36"/>
        <end position="63"/>
    </location>
</feature>
<feature type="compositionally biased region" description="Basic and acidic residues" evidence="1">
    <location>
        <begin position="102"/>
        <end position="115"/>
    </location>
</feature>
<sequence length="115" mass="13524">METLAAMFPFILYFISFLSCQTEDQSSSLIFPKKMIISFSVSIRSISFPFLPLIFYFFPYLIFFQETEQRPKNSSDDAPDSPQTDNFGWMRSEGKGYSPAAEEVHHCRERRRELR</sequence>
<keyword evidence="2" id="KW-1133">Transmembrane helix</keyword>
<reference evidence="3" key="1">
    <citation type="submission" date="2022-08" db="EMBL/GenBank/DDBJ databases">
        <authorList>
            <person name="Gutierrez-Valencia J."/>
        </authorList>
    </citation>
    <scope>NUCLEOTIDE SEQUENCE</scope>
</reference>
<evidence type="ECO:0000313" key="4">
    <source>
        <dbReference type="Proteomes" id="UP001154282"/>
    </source>
</evidence>
<gene>
    <name evidence="3" type="ORF">LITE_LOCUS23016</name>
</gene>
<evidence type="ECO:0000313" key="3">
    <source>
        <dbReference type="EMBL" id="CAI0431451.1"/>
    </source>
</evidence>
<keyword evidence="4" id="KW-1185">Reference proteome</keyword>